<dbReference type="Proteomes" id="UP000591735">
    <property type="component" value="Unassembled WGS sequence"/>
</dbReference>
<comment type="caution">
    <text evidence="11">The sequence shown here is derived from an EMBL/GenBank/DDBJ whole genome shotgun (WGS) entry which is preliminary data.</text>
</comment>
<dbReference type="InterPro" id="IPR043128">
    <property type="entry name" value="Rev_trsase/Diguanyl_cyclase"/>
</dbReference>
<gene>
    <name evidence="11" type="ORF">HNR38_000102</name>
</gene>
<dbReference type="Gene3D" id="3.30.70.270">
    <property type="match status" value="1"/>
</dbReference>
<feature type="domain" description="HPt" evidence="10">
    <location>
        <begin position="10"/>
        <end position="121"/>
    </location>
</feature>
<dbReference type="PANTHER" id="PTHR45138">
    <property type="entry name" value="REGULATORY COMPONENTS OF SENSORY TRANSDUCTION SYSTEM"/>
    <property type="match status" value="1"/>
</dbReference>
<dbReference type="SMART" id="SM00267">
    <property type="entry name" value="GGDEF"/>
    <property type="match status" value="1"/>
</dbReference>
<feature type="domain" description="Response regulatory" evidence="8">
    <location>
        <begin position="272"/>
        <end position="388"/>
    </location>
</feature>
<evidence type="ECO:0000256" key="1">
    <source>
        <dbReference type="ARBA" id="ARBA00001946"/>
    </source>
</evidence>
<dbReference type="Gene3D" id="1.20.120.160">
    <property type="entry name" value="HPT domain"/>
    <property type="match status" value="1"/>
</dbReference>
<evidence type="ECO:0000313" key="12">
    <source>
        <dbReference type="Proteomes" id="UP000591735"/>
    </source>
</evidence>
<evidence type="ECO:0000259" key="10">
    <source>
        <dbReference type="PROSITE" id="PS50894"/>
    </source>
</evidence>
<name>A0A840U1S1_9GAMM</name>
<dbReference type="PROSITE" id="PS50894">
    <property type="entry name" value="HPT"/>
    <property type="match status" value="1"/>
</dbReference>
<dbReference type="InterPro" id="IPR008207">
    <property type="entry name" value="Sig_transdc_His_kin_Hpt_dom"/>
</dbReference>
<dbReference type="InterPro" id="IPR011006">
    <property type="entry name" value="CheY-like_superfamily"/>
</dbReference>
<dbReference type="Pfam" id="PF01627">
    <property type="entry name" value="Hpt"/>
    <property type="match status" value="1"/>
</dbReference>
<comment type="cofactor">
    <cofactor evidence="1">
        <name>Mg(2+)</name>
        <dbReference type="ChEBI" id="CHEBI:18420"/>
    </cofactor>
</comment>
<dbReference type="PROSITE" id="PS50887">
    <property type="entry name" value="GGDEF"/>
    <property type="match status" value="1"/>
</dbReference>
<dbReference type="GO" id="GO:0043709">
    <property type="term" value="P:cell adhesion involved in single-species biofilm formation"/>
    <property type="evidence" value="ECO:0007669"/>
    <property type="project" value="TreeGrafter"/>
</dbReference>
<evidence type="ECO:0000256" key="3">
    <source>
        <dbReference type="ARBA" id="ARBA00023012"/>
    </source>
</evidence>
<sequence length="565" mass="61293">MSESKNTGDVSSRLAELRERFVVRATSDLLALEALASGFSRGGVDRAQLFDACQRLHRLAGSAGTFGLPELGESARALEKNLKAAVEQADQDGVDPVPVSGDVIQRMVALRSMLQGRGQQGPLSASSRKESTSPDGVHGLRIGVAVITDGADGGAMAPLRNDLEAYGFDCRLVSGSDQAVEAALRDWGVGAMVLLCDESRMEAVAAIRGSINGTDGGCLSLIALGPEDSFHSRYQVAGLGADAFFCHPPNLPELTERIEYLALERTAKVQGRVAIVEDDTELAEHYALVLKTAGIEVCSVTDPMELMGQLSSFQPDIVLMDVQLGRFSGETLARMVRFYPQWLSLPIIYLSSEDDPDNQLTALSRGADEFLVKPVSDSYLVRAVQIRCFRARQLSRLMNRDSLTGLLKHSLIKQEVEKELARCRREGHESCVVMVDLDHFKSINDTWGHPFGDTVIRTLANFLRNRLRETDMIGRYGGEEFLVVLPRCTQEAAAELFREIAEGFSQLTFTSGPETFHVTLSAGVSAVGHHGSGEQAVEAADQALYLRKKAGRNGVTVYGMPGTTS</sequence>
<evidence type="ECO:0000256" key="5">
    <source>
        <dbReference type="PROSITE-ProRule" id="PRU00110"/>
    </source>
</evidence>
<evidence type="ECO:0000256" key="4">
    <source>
        <dbReference type="ARBA" id="ARBA00034247"/>
    </source>
</evidence>
<evidence type="ECO:0000256" key="7">
    <source>
        <dbReference type="SAM" id="MobiDB-lite"/>
    </source>
</evidence>
<dbReference type="AlphaFoldDB" id="A0A840U1S1"/>
<dbReference type="GO" id="GO:1902201">
    <property type="term" value="P:negative regulation of bacterial-type flagellum-dependent cell motility"/>
    <property type="evidence" value="ECO:0007669"/>
    <property type="project" value="TreeGrafter"/>
</dbReference>
<dbReference type="EMBL" id="JACHFE010000001">
    <property type="protein sequence ID" value="MBB5319634.1"/>
    <property type="molecule type" value="Genomic_DNA"/>
</dbReference>
<evidence type="ECO:0000259" key="8">
    <source>
        <dbReference type="PROSITE" id="PS50110"/>
    </source>
</evidence>
<keyword evidence="6" id="KW-0597">Phosphoprotein</keyword>
<dbReference type="PROSITE" id="PS50110">
    <property type="entry name" value="RESPONSE_REGULATORY"/>
    <property type="match status" value="1"/>
</dbReference>
<dbReference type="InterPro" id="IPR001789">
    <property type="entry name" value="Sig_transdc_resp-reg_receiver"/>
</dbReference>
<dbReference type="Pfam" id="PF00072">
    <property type="entry name" value="Response_reg"/>
    <property type="match status" value="1"/>
</dbReference>
<feature type="modified residue" description="Phosphohistidine" evidence="5">
    <location>
        <position position="57"/>
    </location>
</feature>
<dbReference type="SUPFAM" id="SSF52172">
    <property type="entry name" value="CheY-like"/>
    <property type="match status" value="1"/>
</dbReference>
<dbReference type="GO" id="GO:0005886">
    <property type="term" value="C:plasma membrane"/>
    <property type="evidence" value="ECO:0007669"/>
    <property type="project" value="TreeGrafter"/>
</dbReference>
<evidence type="ECO:0000256" key="6">
    <source>
        <dbReference type="PROSITE-ProRule" id="PRU00169"/>
    </source>
</evidence>
<dbReference type="InterPro" id="IPR029787">
    <property type="entry name" value="Nucleotide_cyclase"/>
</dbReference>
<dbReference type="RefSeq" id="WP_183698677.1">
    <property type="nucleotide sequence ID" value="NZ_JACHFE010000001.1"/>
</dbReference>
<dbReference type="NCBIfam" id="TIGR00254">
    <property type="entry name" value="GGDEF"/>
    <property type="match status" value="1"/>
</dbReference>
<dbReference type="InterPro" id="IPR000160">
    <property type="entry name" value="GGDEF_dom"/>
</dbReference>
<dbReference type="CDD" id="cd01949">
    <property type="entry name" value="GGDEF"/>
    <property type="match status" value="1"/>
</dbReference>
<dbReference type="SUPFAM" id="SSF55073">
    <property type="entry name" value="Nucleotide cyclase"/>
    <property type="match status" value="1"/>
</dbReference>
<dbReference type="CDD" id="cd00088">
    <property type="entry name" value="HPT"/>
    <property type="match status" value="1"/>
</dbReference>
<feature type="domain" description="GGDEF" evidence="9">
    <location>
        <begin position="428"/>
        <end position="560"/>
    </location>
</feature>
<organism evidence="11 12">
    <name type="scientific">Marinobacter oulmenensis</name>
    <dbReference type="NCBI Taxonomy" id="643747"/>
    <lineage>
        <taxon>Bacteria</taxon>
        <taxon>Pseudomonadati</taxon>
        <taxon>Pseudomonadota</taxon>
        <taxon>Gammaproteobacteria</taxon>
        <taxon>Pseudomonadales</taxon>
        <taxon>Marinobacteraceae</taxon>
        <taxon>Marinobacter</taxon>
    </lineage>
</organism>
<proteinExistence type="predicted"/>
<keyword evidence="12" id="KW-1185">Reference proteome</keyword>
<dbReference type="InterPro" id="IPR050469">
    <property type="entry name" value="Diguanylate_Cyclase"/>
</dbReference>
<feature type="modified residue" description="4-aspartylphosphate" evidence="6">
    <location>
        <position position="321"/>
    </location>
</feature>
<evidence type="ECO:0000313" key="11">
    <source>
        <dbReference type="EMBL" id="MBB5319634.1"/>
    </source>
</evidence>
<comment type="catalytic activity">
    <reaction evidence="4">
        <text>2 GTP = 3',3'-c-di-GMP + 2 diphosphate</text>
        <dbReference type="Rhea" id="RHEA:24898"/>
        <dbReference type="ChEBI" id="CHEBI:33019"/>
        <dbReference type="ChEBI" id="CHEBI:37565"/>
        <dbReference type="ChEBI" id="CHEBI:58805"/>
        <dbReference type="EC" id="2.7.7.65"/>
    </reaction>
</comment>
<dbReference type="EC" id="2.7.7.65" evidence="2"/>
<dbReference type="FunFam" id="3.30.70.270:FF:000001">
    <property type="entry name" value="Diguanylate cyclase domain protein"/>
    <property type="match status" value="1"/>
</dbReference>
<dbReference type="CDD" id="cd00156">
    <property type="entry name" value="REC"/>
    <property type="match status" value="1"/>
</dbReference>
<feature type="region of interest" description="Disordered" evidence="7">
    <location>
        <begin position="116"/>
        <end position="135"/>
    </location>
</feature>
<accession>A0A840U1S1</accession>
<dbReference type="Gene3D" id="3.40.50.2300">
    <property type="match status" value="1"/>
</dbReference>
<evidence type="ECO:0000256" key="2">
    <source>
        <dbReference type="ARBA" id="ARBA00012528"/>
    </source>
</evidence>
<dbReference type="InterPro" id="IPR036641">
    <property type="entry name" value="HPT_dom_sf"/>
</dbReference>
<evidence type="ECO:0000259" key="9">
    <source>
        <dbReference type="PROSITE" id="PS50887"/>
    </source>
</evidence>
<reference evidence="11 12" key="1">
    <citation type="submission" date="2020-08" db="EMBL/GenBank/DDBJ databases">
        <title>Genomic Encyclopedia of Type Strains, Phase IV (KMG-IV): sequencing the most valuable type-strain genomes for metagenomic binning, comparative biology and taxonomic classification.</title>
        <authorList>
            <person name="Goeker M."/>
        </authorList>
    </citation>
    <scope>NUCLEOTIDE SEQUENCE [LARGE SCALE GENOMIC DNA]</scope>
    <source>
        <strain evidence="11 12">DSM 22359</strain>
    </source>
</reference>
<dbReference type="GO" id="GO:0004672">
    <property type="term" value="F:protein kinase activity"/>
    <property type="evidence" value="ECO:0007669"/>
    <property type="project" value="UniProtKB-ARBA"/>
</dbReference>
<dbReference type="SUPFAM" id="SSF47226">
    <property type="entry name" value="Histidine-containing phosphotransfer domain, HPT domain"/>
    <property type="match status" value="1"/>
</dbReference>
<protein>
    <recommendedName>
        <fullName evidence="2">diguanylate cyclase</fullName>
        <ecNumber evidence="2">2.7.7.65</ecNumber>
    </recommendedName>
</protein>
<keyword evidence="3" id="KW-0902">Two-component regulatory system</keyword>
<dbReference type="Pfam" id="PF00990">
    <property type="entry name" value="GGDEF"/>
    <property type="match status" value="1"/>
</dbReference>
<dbReference type="PANTHER" id="PTHR45138:SF9">
    <property type="entry name" value="DIGUANYLATE CYCLASE DGCM-RELATED"/>
    <property type="match status" value="1"/>
</dbReference>
<dbReference type="SMART" id="SM00448">
    <property type="entry name" value="REC"/>
    <property type="match status" value="1"/>
</dbReference>
<dbReference type="GO" id="GO:0000160">
    <property type="term" value="P:phosphorelay signal transduction system"/>
    <property type="evidence" value="ECO:0007669"/>
    <property type="project" value="UniProtKB-KW"/>
</dbReference>
<dbReference type="GO" id="GO:0052621">
    <property type="term" value="F:diguanylate cyclase activity"/>
    <property type="evidence" value="ECO:0007669"/>
    <property type="project" value="UniProtKB-EC"/>
</dbReference>